<comment type="caution">
    <text evidence="3">The sequence shown here is derived from an EMBL/GenBank/DDBJ whole genome shotgun (WGS) entry which is preliminary data.</text>
</comment>
<dbReference type="AlphaFoldDB" id="A0A401SFY8"/>
<accession>A0A401SFY8</accession>
<feature type="compositionally biased region" description="Polar residues" evidence="2">
    <location>
        <begin position="1037"/>
        <end position="1055"/>
    </location>
</feature>
<dbReference type="PANTHER" id="PTHR46657:SF1">
    <property type="entry name" value="CENTROSOMAL PROTEIN OF 128 KDA"/>
    <property type="match status" value="1"/>
</dbReference>
<evidence type="ECO:0000313" key="4">
    <source>
        <dbReference type="Proteomes" id="UP000287033"/>
    </source>
</evidence>
<evidence type="ECO:0000256" key="1">
    <source>
        <dbReference type="SAM" id="Coils"/>
    </source>
</evidence>
<feature type="coiled-coil region" evidence="1">
    <location>
        <begin position="178"/>
        <end position="303"/>
    </location>
</feature>
<keyword evidence="1" id="KW-0175">Coiled coil</keyword>
<dbReference type="PANTHER" id="PTHR46657">
    <property type="entry name" value="CENTROSOMAL PROTEIN OF 128 KDA"/>
    <property type="match status" value="1"/>
</dbReference>
<dbReference type="EMBL" id="BEZZ01000246">
    <property type="protein sequence ID" value="GCC29342.1"/>
    <property type="molecule type" value="Genomic_DNA"/>
</dbReference>
<feature type="compositionally biased region" description="Basic and acidic residues" evidence="2">
    <location>
        <begin position="100"/>
        <end position="109"/>
    </location>
</feature>
<dbReference type="InterPro" id="IPR026652">
    <property type="entry name" value="CEP128"/>
</dbReference>
<feature type="coiled-coil region" evidence="1">
    <location>
        <begin position="984"/>
        <end position="1018"/>
    </location>
</feature>
<proteinExistence type="predicted"/>
<dbReference type="OrthoDB" id="10046318at2759"/>
<dbReference type="GO" id="GO:0000922">
    <property type="term" value="C:spindle pole"/>
    <property type="evidence" value="ECO:0007669"/>
    <property type="project" value="TreeGrafter"/>
</dbReference>
<evidence type="ECO:0000256" key="2">
    <source>
        <dbReference type="SAM" id="MobiDB-lite"/>
    </source>
</evidence>
<evidence type="ECO:0000313" key="3">
    <source>
        <dbReference type="EMBL" id="GCC29342.1"/>
    </source>
</evidence>
<protein>
    <recommendedName>
        <fullName evidence="5">Centrosomal protein of 128 kDa</fullName>
    </recommendedName>
</protein>
<sequence>MHNAGDVSEKIDALASTLQETSRDLTNVDRMLGRYRGYTNEQMETVAQLRDDLEQSIDELRSQRLSRQAGRSIPSLRTSDLQDNSATNSRLYRTTSPLRDPGEYRGTDRRRSRSATVRFVDELEPLNHVHTLHRSVRDLRSDQLRLGDEFDEEVAKRNRTDSETRKAVNSISEKLRDMSRTETVSERVERRLQEIEKEMRTERHLAERREDQLGHMAVQLKEELKKRNGKINEMEEMKNKLSRSEGEKSLIEQELDRTRRKLEQSEGSRETLACQIDDLRSQLLKTEQERATLQHRISESQQRRYRGVEEDGRLNQRVAGISEHEKQLLEKQILELRAQLNCNTVLSEVEELKRSLERKDKEKSQLSAHIEVLNSDLEKREKQQLRMLNQLQEIQSRYDDCMQDHKSAGLEIVDLARQLKESRMEADRCRAQLKEVEHLRLESEKKKDELKIKAQESIRQWKIKCKKLERDLEKQKENISHWMEQHNQASKEKEALQGQHSMALHQIESLRKELNDVILKRVQQEEDMRRKDVELNELKSELLDLDGKLHDSKESFSKLEADLHEQCMLHVQIKEEKQHLGHELMALNRQNEKSQEKQLEMQRMISELSAIRSELSDKLAQEEISSKEIRKSISEAQAKQTSAQEELASLNNRLKLERDAHQQELAGIRSEMQTLRNKHEKSMQEVLKNFQQERDKLENNLSELKAELADDKSFAKAQRRQVEKVKTECNKLTEELIQGEAENSKLRRKYHLLKQELEEKGKLAVNGEESVRQLEQMTFQLNDQIRRIQTEQETILCSVGKEIDAACDFLSRDPGDKFKAITLTHGLENDPHRWLAEVKTKLQWLCEEMKEREGRELKLRSHLRQCRVQLKELLQDKESESQLFIEQIAKQERLLEEIHKEKRELLQKMCQKDEEMRALQVRYDDRIADLESSTESWHTFRFRNSVRIERGQSTRMALDHLESVPERLSILDGIRDLEDSQRHREMIEERYSKYKEIVTSLQQQLRDSTRKIRKYQEEESDTILRRERLESLPVALYNQNGSPPSCSTPKTGSPDDSSRCRNLPFRKEDASQGQVLSRVANGRKSPAEKDKY</sequence>
<feature type="region of interest" description="Disordered" evidence="2">
    <location>
        <begin position="1036"/>
        <end position="1092"/>
    </location>
</feature>
<dbReference type="GO" id="GO:0005814">
    <property type="term" value="C:centriole"/>
    <property type="evidence" value="ECO:0007669"/>
    <property type="project" value="TreeGrafter"/>
</dbReference>
<organism evidence="3 4">
    <name type="scientific">Chiloscyllium punctatum</name>
    <name type="common">Brownbanded bambooshark</name>
    <name type="synonym">Hemiscyllium punctatum</name>
    <dbReference type="NCBI Taxonomy" id="137246"/>
    <lineage>
        <taxon>Eukaryota</taxon>
        <taxon>Metazoa</taxon>
        <taxon>Chordata</taxon>
        <taxon>Craniata</taxon>
        <taxon>Vertebrata</taxon>
        <taxon>Chondrichthyes</taxon>
        <taxon>Elasmobranchii</taxon>
        <taxon>Galeomorphii</taxon>
        <taxon>Galeoidea</taxon>
        <taxon>Orectolobiformes</taxon>
        <taxon>Hemiscylliidae</taxon>
        <taxon>Chiloscyllium</taxon>
    </lineage>
</organism>
<reference evidence="3 4" key="1">
    <citation type="journal article" date="2018" name="Nat. Ecol. Evol.">
        <title>Shark genomes provide insights into elasmobranch evolution and the origin of vertebrates.</title>
        <authorList>
            <person name="Hara Y"/>
            <person name="Yamaguchi K"/>
            <person name="Onimaru K"/>
            <person name="Kadota M"/>
            <person name="Koyanagi M"/>
            <person name="Keeley SD"/>
            <person name="Tatsumi K"/>
            <person name="Tanaka K"/>
            <person name="Motone F"/>
            <person name="Kageyama Y"/>
            <person name="Nozu R"/>
            <person name="Adachi N"/>
            <person name="Nishimura O"/>
            <person name="Nakagawa R"/>
            <person name="Tanegashima C"/>
            <person name="Kiyatake I"/>
            <person name="Matsumoto R"/>
            <person name="Murakumo K"/>
            <person name="Nishida K"/>
            <person name="Terakita A"/>
            <person name="Kuratani S"/>
            <person name="Sato K"/>
            <person name="Hyodo S Kuraku.S."/>
        </authorList>
    </citation>
    <scope>NUCLEOTIDE SEQUENCE [LARGE SCALE GENOMIC DNA]</scope>
</reference>
<feature type="coiled-coil region" evidence="1">
    <location>
        <begin position="342"/>
        <end position="607"/>
    </location>
</feature>
<dbReference type="Proteomes" id="UP000287033">
    <property type="component" value="Unassembled WGS sequence"/>
</dbReference>
<gene>
    <name evidence="3" type="ORF">chiPu_0007782</name>
</gene>
<evidence type="ECO:0008006" key="5">
    <source>
        <dbReference type="Google" id="ProtNLM"/>
    </source>
</evidence>
<feature type="compositionally biased region" description="Polar residues" evidence="2">
    <location>
        <begin position="75"/>
        <end position="97"/>
    </location>
</feature>
<keyword evidence="4" id="KW-1185">Reference proteome</keyword>
<feature type="region of interest" description="Disordered" evidence="2">
    <location>
        <begin position="62"/>
        <end position="113"/>
    </location>
</feature>
<dbReference type="STRING" id="137246.A0A401SFY8"/>
<name>A0A401SFY8_CHIPU</name>
<dbReference type="OMA" id="ITSTLQX"/>
<feature type="coiled-coil region" evidence="1">
    <location>
        <begin position="633"/>
        <end position="791"/>
    </location>
</feature>